<dbReference type="Proteomes" id="UP000199541">
    <property type="component" value="Unassembled WGS sequence"/>
</dbReference>
<evidence type="ECO:0000313" key="2">
    <source>
        <dbReference type="EMBL" id="SDX39946.1"/>
    </source>
</evidence>
<comment type="caution">
    <text evidence="1">The sequence shown here is derived from an EMBL/GenBank/DDBJ whole genome shotgun (WGS) entry which is preliminary data.</text>
</comment>
<evidence type="ECO:0000313" key="4">
    <source>
        <dbReference type="Proteomes" id="UP000634647"/>
    </source>
</evidence>
<keyword evidence="3" id="KW-1185">Reference proteome</keyword>
<dbReference type="RefSeq" id="WP_035837489.1">
    <property type="nucleotide sequence ID" value="NZ_BNAB01000016.1"/>
</dbReference>
<evidence type="ECO:0000313" key="1">
    <source>
        <dbReference type="EMBL" id="GHE04329.1"/>
    </source>
</evidence>
<reference evidence="1" key="1">
    <citation type="journal article" date="2014" name="Int. J. Syst. Evol. Microbiol.">
        <title>Complete genome sequence of Corynebacterium casei LMG S-19264T (=DSM 44701T), isolated from a smear-ripened cheese.</title>
        <authorList>
            <consortium name="US DOE Joint Genome Institute (JGI-PGF)"/>
            <person name="Walter F."/>
            <person name="Albersmeier A."/>
            <person name="Kalinowski J."/>
            <person name="Ruckert C."/>
        </authorList>
    </citation>
    <scope>NUCLEOTIDE SEQUENCE</scope>
    <source>
        <strain evidence="1">CGMCC 1.10859</strain>
    </source>
</reference>
<gene>
    <name evidence="1" type="ORF">GCM10008024_31140</name>
    <name evidence="2" type="ORF">SAMN05444006_11541</name>
</gene>
<organism evidence="1 4">
    <name type="scientific">Allgaiera indica</name>
    <dbReference type="NCBI Taxonomy" id="765699"/>
    <lineage>
        <taxon>Bacteria</taxon>
        <taxon>Pseudomonadati</taxon>
        <taxon>Pseudomonadota</taxon>
        <taxon>Alphaproteobacteria</taxon>
        <taxon>Rhodobacterales</taxon>
        <taxon>Paracoccaceae</taxon>
        <taxon>Allgaiera</taxon>
    </lineage>
</organism>
<dbReference type="EMBL" id="BNAB01000016">
    <property type="protein sequence ID" value="GHE04329.1"/>
    <property type="molecule type" value="Genomic_DNA"/>
</dbReference>
<accession>A0AAN4UTF2</accession>
<reference evidence="2 3" key="2">
    <citation type="submission" date="2016-10" db="EMBL/GenBank/DDBJ databases">
        <authorList>
            <person name="Varghese N."/>
            <person name="Submissions S."/>
        </authorList>
    </citation>
    <scope>NUCLEOTIDE SEQUENCE [LARGE SCALE GENOMIC DNA]</scope>
    <source>
        <strain evidence="2 3">DSM 24802</strain>
    </source>
</reference>
<evidence type="ECO:0000313" key="3">
    <source>
        <dbReference type="Proteomes" id="UP000199541"/>
    </source>
</evidence>
<dbReference type="AlphaFoldDB" id="A0AAN4UTF2"/>
<reference evidence="1" key="3">
    <citation type="submission" date="2023-06" db="EMBL/GenBank/DDBJ databases">
        <authorList>
            <person name="Sun Q."/>
            <person name="Zhou Y."/>
        </authorList>
    </citation>
    <scope>NUCLEOTIDE SEQUENCE</scope>
    <source>
        <strain evidence="1">CGMCC 1.10859</strain>
    </source>
</reference>
<name>A0AAN4UTF2_9RHOB</name>
<proteinExistence type="predicted"/>
<protein>
    <submittedName>
        <fullName evidence="1">Uncharacterized protein</fullName>
    </submittedName>
</protein>
<dbReference type="EMBL" id="FNOB01000015">
    <property type="protein sequence ID" value="SDX39946.1"/>
    <property type="molecule type" value="Genomic_DNA"/>
</dbReference>
<dbReference type="Proteomes" id="UP000634647">
    <property type="component" value="Unassembled WGS sequence"/>
</dbReference>
<sequence length="86" mass="9484">MVMLNLLSFRDIADYRSNPGLAPPAPISGAKAYDLHAVATLPMLEDQIRKRGASPSRSPGYFHQKDGNRGTLSAFWPKYLGGRHET</sequence>